<dbReference type="AlphaFoldDB" id="T0J955"/>
<proteinExistence type="predicted"/>
<dbReference type="EMBL" id="AUWY01000042">
    <property type="protein sequence ID" value="EQB33362.1"/>
    <property type="molecule type" value="Genomic_DNA"/>
</dbReference>
<dbReference type="Proteomes" id="UP000015523">
    <property type="component" value="Unassembled WGS sequence"/>
</dbReference>
<accession>T0J955</accession>
<sequence length="63" mass="7096">MATLAELLKQKDELEKKIEAARNVEREGVILQIVETCKAHGIKFSDLKPYMTKPRAKRGAKTA</sequence>
<keyword evidence="2" id="KW-1185">Reference proteome</keyword>
<dbReference type="eggNOG" id="ENOG5030UZI">
    <property type="taxonomic scope" value="Bacteria"/>
</dbReference>
<dbReference type="PATRIC" id="fig|1346791.3.peg.924"/>
<dbReference type="STRING" id="1346791.M529_04785"/>
<gene>
    <name evidence="1" type="ORF">M529_04785</name>
</gene>
<evidence type="ECO:0000313" key="1">
    <source>
        <dbReference type="EMBL" id="EQB33362.1"/>
    </source>
</evidence>
<dbReference type="OrthoDB" id="7597271at2"/>
<organism evidence="1 2">
    <name type="scientific">Sphingobium ummariense RL-3</name>
    <dbReference type="NCBI Taxonomy" id="1346791"/>
    <lineage>
        <taxon>Bacteria</taxon>
        <taxon>Pseudomonadati</taxon>
        <taxon>Pseudomonadota</taxon>
        <taxon>Alphaproteobacteria</taxon>
        <taxon>Sphingomonadales</taxon>
        <taxon>Sphingomonadaceae</taxon>
        <taxon>Sphingobium</taxon>
    </lineage>
</organism>
<comment type="caution">
    <text evidence="1">The sequence shown here is derived from an EMBL/GenBank/DDBJ whole genome shotgun (WGS) entry which is preliminary data.</text>
</comment>
<dbReference type="RefSeq" id="WP_021316902.1">
    <property type="nucleotide sequence ID" value="NZ_AUWY01000042.1"/>
</dbReference>
<name>T0J955_9SPHN</name>
<protein>
    <recommendedName>
        <fullName evidence="3">H-NS histone family protein</fullName>
    </recommendedName>
</protein>
<evidence type="ECO:0008006" key="3">
    <source>
        <dbReference type="Google" id="ProtNLM"/>
    </source>
</evidence>
<evidence type="ECO:0000313" key="2">
    <source>
        <dbReference type="Proteomes" id="UP000015523"/>
    </source>
</evidence>
<reference evidence="1 2" key="1">
    <citation type="journal article" date="2013" name="Genome Announc.">
        <title>Draft Genome Sequence of Sphingobium ummariense Strain RL-3, a Hexachlorocyclohexane-Degrading Bacterium.</title>
        <authorList>
            <person name="Kohli P."/>
            <person name="Dua A."/>
            <person name="Sangwan N."/>
            <person name="Oldach P."/>
            <person name="Khurana J.P."/>
            <person name="Lal R."/>
        </authorList>
    </citation>
    <scope>NUCLEOTIDE SEQUENCE [LARGE SCALE GENOMIC DNA]</scope>
    <source>
        <strain evidence="1 2">RL-3</strain>
    </source>
</reference>